<organism evidence="8 9">
    <name type="scientific">Branchiostoma floridae</name>
    <name type="common">Florida lancelet</name>
    <name type="synonym">Amphioxus</name>
    <dbReference type="NCBI Taxonomy" id="7739"/>
    <lineage>
        <taxon>Eukaryota</taxon>
        <taxon>Metazoa</taxon>
        <taxon>Chordata</taxon>
        <taxon>Cephalochordata</taxon>
        <taxon>Leptocardii</taxon>
        <taxon>Amphioxiformes</taxon>
        <taxon>Branchiostomatidae</taxon>
        <taxon>Branchiostoma</taxon>
    </lineage>
</organism>
<keyword evidence="3 6" id="KW-0812">Transmembrane</keyword>
<feature type="transmembrane region" description="Helical" evidence="6">
    <location>
        <begin position="468"/>
        <end position="493"/>
    </location>
</feature>
<feature type="transmembrane region" description="Helical" evidence="6">
    <location>
        <begin position="288"/>
        <end position="308"/>
    </location>
</feature>
<dbReference type="SUPFAM" id="SSF81321">
    <property type="entry name" value="Family A G protein-coupled receptor-like"/>
    <property type="match status" value="2"/>
</dbReference>
<dbReference type="PRINTS" id="PR00237">
    <property type="entry name" value="GPCRRHODOPSN"/>
</dbReference>
<feature type="transmembrane region" description="Helical" evidence="6">
    <location>
        <begin position="126"/>
        <end position="147"/>
    </location>
</feature>
<evidence type="ECO:0000256" key="6">
    <source>
        <dbReference type="SAM" id="Phobius"/>
    </source>
</evidence>
<reference evidence="9" key="2">
    <citation type="submission" date="2025-08" db="UniProtKB">
        <authorList>
            <consortium name="RefSeq"/>
        </authorList>
    </citation>
    <scope>IDENTIFICATION</scope>
    <source>
        <strain evidence="9">S238N-H82</strain>
        <tissue evidence="9">Testes</tissue>
    </source>
</reference>
<dbReference type="Gene3D" id="1.20.1070.10">
    <property type="entry name" value="Rhodopsin 7-helix transmembrane proteins"/>
    <property type="match status" value="2"/>
</dbReference>
<dbReference type="AlphaFoldDB" id="A0A9J7MZ75"/>
<evidence type="ECO:0000259" key="7">
    <source>
        <dbReference type="PROSITE" id="PS50262"/>
    </source>
</evidence>
<dbReference type="PROSITE" id="PS50262">
    <property type="entry name" value="G_PROTEIN_RECEP_F1_2"/>
    <property type="match status" value="2"/>
</dbReference>
<evidence type="ECO:0000256" key="4">
    <source>
        <dbReference type="ARBA" id="ARBA00022989"/>
    </source>
</evidence>
<comment type="subcellular location">
    <subcellularLocation>
        <location evidence="1">Cell membrane</location>
        <topology evidence="1">Multi-pass membrane protein</topology>
    </subcellularLocation>
</comment>
<feature type="domain" description="G-protein coupled receptors family 1 profile" evidence="7">
    <location>
        <begin position="484"/>
        <end position="546"/>
    </location>
</feature>
<name>A0A9J7MZ75_BRAFL</name>
<feature type="transmembrane region" description="Helical" evidence="6">
    <location>
        <begin position="56"/>
        <end position="77"/>
    </location>
</feature>
<dbReference type="Pfam" id="PF00001">
    <property type="entry name" value="7tm_1"/>
    <property type="match status" value="2"/>
</dbReference>
<dbReference type="KEGG" id="bfo:118421205"/>
<feature type="transmembrane region" description="Helical" evidence="6">
    <location>
        <begin position="89"/>
        <end position="111"/>
    </location>
</feature>
<keyword evidence="5 6" id="KW-0472">Membrane</keyword>
<proteinExistence type="predicted"/>
<dbReference type="InterPro" id="IPR017452">
    <property type="entry name" value="GPCR_Rhodpsn_7TM"/>
</dbReference>
<evidence type="ECO:0000256" key="5">
    <source>
        <dbReference type="ARBA" id="ARBA00023136"/>
    </source>
</evidence>
<dbReference type="RefSeq" id="XP_035684260.1">
    <property type="nucleotide sequence ID" value="XM_035828367.1"/>
</dbReference>
<evidence type="ECO:0000256" key="1">
    <source>
        <dbReference type="ARBA" id="ARBA00004651"/>
    </source>
</evidence>
<dbReference type="OrthoDB" id="9346248at2759"/>
<sequence>MFNNSSVLPSLPTASPDIFDRQLQCVLTNLLKRTVSYDQARQACSVYKDFTKLGPITAIVFWLVGIFIIITNAAVILTIIRTRTLRKPVYFYMANLAMSDLMSGIGQLYYAGVEYSLYSRLYSTNVIFYSQVMSATALALFSLNSYVAVKHPIFFRIHSDTANRDAGIAIASSWLILSLVVFTPSMGWNCLDMPSPNCSGYYNDSFVGLSITMVLLPAIIMLFTNTSVFIAIKNRQKNRPGQQVGAGVRNQIQDDAEAHNRTGQHDDNPVQTGAERKFRKIVEKSRTVLIHVVVAFVFWLISILFIPICRKMCPPSTGPRGVYVLLLMTLNSAINPITSTLRTPELRDGLWQNMAAIHRVLVAVFRANPEDPPDRQPALPVIVGRALSVGAQTEHEVYSLCNTTRTNKTGVNDERMFNDTGIFTDASSFATDVVFFNGTLCSNDTKTANSSLPTPPPDIDEVAPWEDLLFIGLLAISALVGTVGNAAVILAFCLYEKVRTTANTFIMNTSFWDLVTSAVIIPLTMSSMVTGLPNCGEACCAFIGFLNLKSLPKSNLLLRAPHEPLDHRKSYHH</sequence>
<feature type="transmembrane region" description="Helical" evidence="6">
    <location>
        <begin position="206"/>
        <end position="232"/>
    </location>
</feature>
<evidence type="ECO:0000256" key="3">
    <source>
        <dbReference type="ARBA" id="ARBA00022692"/>
    </source>
</evidence>
<dbReference type="GO" id="GO:0004930">
    <property type="term" value="F:G protein-coupled receptor activity"/>
    <property type="evidence" value="ECO:0000318"/>
    <property type="project" value="GO_Central"/>
</dbReference>
<feature type="domain" description="G-protein coupled receptors family 1 profile" evidence="7">
    <location>
        <begin position="71"/>
        <end position="339"/>
    </location>
</feature>
<keyword evidence="2" id="KW-1003">Cell membrane</keyword>
<reference evidence="8" key="1">
    <citation type="journal article" date="2020" name="Nat. Ecol. Evol.">
        <title>Deeply conserved synteny resolves early events in vertebrate evolution.</title>
        <authorList>
            <person name="Simakov O."/>
            <person name="Marletaz F."/>
            <person name="Yue J.X."/>
            <person name="O'Connell B."/>
            <person name="Jenkins J."/>
            <person name="Brandt A."/>
            <person name="Calef R."/>
            <person name="Tung C.H."/>
            <person name="Huang T.K."/>
            <person name="Schmutz J."/>
            <person name="Satoh N."/>
            <person name="Yu J.K."/>
            <person name="Putnam N.H."/>
            <person name="Green R.E."/>
            <person name="Rokhsar D.S."/>
        </authorList>
    </citation>
    <scope>NUCLEOTIDE SEQUENCE [LARGE SCALE GENOMIC DNA]</scope>
    <source>
        <strain evidence="8">S238N-H82</strain>
    </source>
</reference>
<dbReference type="Proteomes" id="UP000001554">
    <property type="component" value="Chromosome 8"/>
</dbReference>
<gene>
    <name evidence="9" type="primary">LOC118421205</name>
</gene>
<keyword evidence="8" id="KW-1185">Reference proteome</keyword>
<dbReference type="CDD" id="cd00637">
    <property type="entry name" value="7tm_classA_rhodopsin-like"/>
    <property type="match status" value="1"/>
</dbReference>
<dbReference type="GeneID" id="118421205"/>
<evidence type="ECO:0000313" key="9">
    <source>
        <dbReference type="RefSeq" id="XP_035684260.1"/>
    </source>
</evidence>
<feature type="transmembrane region" description="Helical" evidence="6">
    <location>
        <begin position="168"/>
        <end position="186"/>
    </location>
</feature>
<dbReference type="GO" id="GO:0005737">
    <property type="term" value="C:cytoplasm"/>
    <property type="evidence" value="ECO:0000318"/>
    <property type="project" value="GO_Central"/>
</dbReference>
<keyword evidence="4 6" id="KW-1133">Transmembrane helix</keyword>
<evidence type="ECO:0000313" key="8">
    <source>
        <dbReference type="Proteomes" id="UP000001554"/>
    </source>
</evidence>
<protein>
    <submittedName>
        <fullName evidence="9">Rhodopsin, GQ-coupled-like</fullName>
    </submittedName>
</protein>
<dbReference type="GO" id="GO:0005886">
    <property type="term" value="C:plasma membrane"/>
    <property type="evidence" value="ECO:0000318"/>
    <property type="project" value="GO_Central"/>
</dbReference>
<dbReference type="PANTHER" id="PTHR22750">
    <property type="entry name" value="G-PROTEIN COUPLED RECEPTOR"/>
    <property type="match status" value="1"/>
</dbReference>
<dbReference type="InterPro" id="IPR000276">
    <property type="entry name" value="GPCR_Rhodpsn"/>
</dbReference>
<dbReference type="SMART" id="SM01381">
    <property type="entry name" value="7TM_GPCR_Srsx"/>
    <property type="match status" value="1"/>
</dbReference>
<evidence type="ECO:0000256" key="2">
    <source>
        <dbReference type="ARBA" id="ARBA00022475"/>
    </source>
</evidence>
<dbReference type="GO" id="GO:0007189">
    <property type="term" value="P:adenylate cyclase-activating G protein-coupled receptor signaling pathway"/>
    <property type="evidence" value="ECO:0000318"/>
    <property type="project" value="GO_Central"/>
</dbReference>
<accession>A0A9J7MZ75</accession>